<dbReference type="KEGG" id="als:DJ013_06875"/>
<keyword evidence="4" id="KW-1185">Reference proteome</keyword>
<evidence type="ECO:0000313" key="4">
    <source>
        <dbReference type="Proteomes" id="UP000249873"/>
    </source>
</evidence>
<protein>
    <recommendedName>
        <fullName evidence="2">YEATS-Like-Associating Three TM domain-containing protein</fullName>
    </recommendedName>
</protein>
<gene>
    <name evidence="3" type="ORF">DJ013_06875</name>
</gene>
<dbReference type="Proteomes" id="UP000249873">
    <property type="component" value="Chromosome"/>
</dbReference>
<feature type="transmembrane region" description="Helical" evidence="1">
    <location>
        <begin position="24"/>
        <end position="43"/>
    </location>
</feature>
<dbReference type="Pfam" id="PF20303">
    <property type="entry name" value="YLATT"/>
    <property type="match status" value="1"/>
</dbReference>
<dbReference type="AlphaFoldDB" id="A0A2Z4G9T0"/>
<dbReference type="RefSeq" id="WP_111371006.1">
    <property type="nucleotide sequence ID" value="NZ_CP029480.1"/>
</dbReference>
<name>A0A2Z4G9T0_9BACT</name>
<accession>A0A2Z4G9T0</accession>
<feature type="transmembrane region" description="Helical" evidence="1">
    <location>
        <begin position="63"/>
        <end position="82"/>
    </location>
</feature>
<keyword evidence="1" id="KW-0812">Transmembrane</keyword>
<feature type="transmembrane region" description="Helical" evidence="1">
    <location>
        <begin position="94"/>
        <end position="111"/>
    </location>
</feature>
<proteinExistence type="predicted"/>
<organism evidence="3 4">
    <name type="scientific">Arcticibacterium luteifluviistationis</name>
    <dbReference type="NCBI Taxonomy" id="1784714"/>
    <lineage>
        <taxon>Bacteria</taxon>
        <taxon>Pseudomonadati</taxon>
        <taxon>Bacteroidota</taxon>
        <taxon>Cytophagia</taxon>
        <taxon>Cytophagales</taxon>
        <taxon>Leadbetterellaceae</taxon>
        <taxon>Arcticibacterium</taxon>
    </lineage>
</organism>
<evidence type="ECO:0000259" key="2">
    <source>
        <dbReference type="Pfam" id="PF20303"/>
    </source>
</evidence>
<evidence type="ECO:0000313" key="3">
    <source>
        <dbReference type="EMBL" id="AWV97904.1"/>
    </source>
</evidence>
<dbReference type="InterPro" id="IPR046890">
    <property type="entry name" value="YLATT"/>
</dbReference>
<dbReference type="OrthoDB" id="6117266at2"/>
<sequence>MNTLLTILQDSTKTGVGIVSDTNWYFFFKLIAFTVIGGIAGGFINRALFHKYYLKEEAGKRNYILIGAGAAMLIPIFLAATQSEYWDGLKNDNAMNYVIYFAFCVLAGMFARRFIASMAGSLNLDVDEIKADLNAIRLQNEALMIIQDDQGLQLSPPTSRTTLQGGNQIQVLKDSFKLNKTLIEIQDSPNWEKLVLYGTPLDGSAITSAKSHDLNKELDFSNNRFTYVRIIKRPFSDIVEINGLNYDLEID</sequence>
<evidence type="ECO:0000256" key="1">
    <source>
        <dbReference type="SAM" id="Phobius"/>
    </source>
</evidence>
<reference evidence="3 4" key="1">
    <citation type="submission" date="2018-05" db="EMBL/GenBank/DDBJ databases">
        <title>Complete genome sequence of Arcticibacterium luteifluviistationis SM1504T, a cytophagaceae bacterium isolated from Arctic surface seawater.</title>
        <authorList>
            <person name="Li Y."/>
            <person name="Qin Q.-L."/>
        </authorList>
    </citation>
    <scope>NUCLEOTIDE SEQUENCE [LARGE SCALE GENOMIC DNA]</scope>
    <source>
        <strain evidence="3 4">SM1504</strain>
    </source>
</reference>
<keyword evidence="1" id="KW-0472">Membrane</keyword>
<dbReference type="EMBL" id="CP029480">
    <property type="protein sequence ID" value="AWV97904.1"/>
    <property type="molecule type" value="Genomic_DNA"/>
</dbReference>
<feature type="domain" description="YEATS-Like-Associating Three TM" evidence="2">
    <location>
        <begin position="27"/>
        <end position="131"/>
    </location>
</feature>
<keyword evidence="1" id="KW-1133">Transmembrane helix</keyword>